<dbReference type="Gene3D" id="3.40.50.720">
    <property type="entry name" value="NAD(P)-binding Rossmann-like Domain"/>
    <property type="match status" value="1"/>
</dbReference>
<evidence type="ECO:0000256" key="1">
    <source>
        <dbReference type="ARBA" id="ARBA00009353"/>
    </source>
</evidence>
<dbReference type="AlphaFoldDB" id="A0A7X2INC5"/>
<dbReference type="PANTHER" id="PTHR11092">
    <property type="entry name" value="SUGAR NUCLEOTIDE EPIMERASE RELATED"/>
    <property type="match status" value="1"/>
</dbReference>
<accession>A0A7X2INC5</accession>
<evidence type="ECO:0000259" key="3">
    <source>
        <dbReference type="Pfam" id="PF01370"/>
    </source>
</evidence>
<evidence type="ECO:0000313" key="6">
    <source>
        <dbReference type="Proteomes" id="UP000446768"/>
    </source>
</evidence>
<feature type="transmembrane region" description="Helical" evidence="2">
    <location>
        <begin position="106"/>
        <end position="126"/>
    </location>
</feature>
<comment type="caution">
    <text evidence="5">The sequence shown here is derived from an EMBL/GenBank/DDBJ whole genome shotgun (WGS) entry which is preliminary data.</text>
</comment>
<dbReference type="Pfam" id="PF08338">
    <property type="entry name" value="DUF1731"/>
    <property type="match status" value="1"/>
</dbReference>
<name>A0A7X2INC5_9BURK</name>
<dbReference type="InterPro" id="IPR013549">
    <property type="entry name" value="DUF1731"/>
</dbReference>
<gene>
    <name evidence="5" type="ORF">GJ700_14475</name>
</gene>
<feature type="domain" description="DUF1731" evidence="4">
    <location>
        <begin position="437"/>
        <end position="482"/>
    </location>
</feature>
<dbReference type="PANTHER" id="PTHR11092:SF0">
    <property type="entry name" value="EPIMERASE FAMILY PROTEIN SDR39U1"/>
    <property type="match status" value="1"/>
</dbReference>
<feature type="transmembrane region" description="Helical" evidence="2">
    <location>
        <begin position="138"/>
        <end position="156"/>
    </location>
</feature>
<dbReference type="InterPro" id="IPR001509">
    <property type="entry name" value="Epimerase_deHydtase"/>
</dbReference>
<organism evidence="5 6">
    <name type="scientific">Pseudoduganella rivuli</name>
    <dbReference type="NCBI Taxonomy" id="2666085"/>
    <lineage>
        <taxon>Bacteria</taxon>
        <taxon>Pseudomonadati</taxon>
        <taxon>Pseudomonadota</taxon>
        <taxon>Betaproteobacteria</taxon>
        <taxon>Burkholderiales</taxon>
        <taxon>Oxalobacteraceae</taxon>
        <taxon>Telluria group</taxon>
        <taxon>Pseudoduganella</taxon>
    </lineage>
</organism>
<dbReference type="InterPro" id="IPR010099">
    <property type="entry name" value="SDR39U1"/>
</dbReference>
<keyword evidence="2" id="KW-1133">Transmembrane helix</keyword>
<dbReference type="RefSeq" id="WP_154374961.1">
    <property type="nucleotide sequence ID" value="NZ_WKJJ01000008.1"/>
</dbReference>
<protein>
    <submittedName>
        <fullName evidence="5">TIGR01777 family protein</fullName>
    </submittedName>
</protein>
<dbReference type="Proteomes" id="UP000446768">
    <property type="component" value="Unassembled WGS sequence"/>
</dbReference>
<keyword evidence="2" id="KW-0812">Transmembrane</keyword>
<feature type="domain" description="NAD-dependent epimerase/dehydratase" evidence="3">
    <location>
        <begin position="184"/>
        <end position="400"/>
    </location>
</feature>
<evidence type="ECO:0000313" key="5">
    <source>
        <dbReference type="EMBL" id="MRV72913.1"/>
    </source>
</evidence>
<sequence>MNTHVLALQLMAAQGILGAFDTIYHHELTEALPQQPGARKELAIHAVRASIYSVLFIGLACFAWHGWWAVTLLAVFGVEIVLTLWDFVTEDRTRLLPATERITHTVLAMNGGAFIALLALNTPQWFSLPTALVWQTHGWLSAFLALCGIGVGLSGVRDALASRSLAGIAREDGASVFDLPPAHVLVTGATGFVGGHVVQALLRGGHTVTVLTRHVKQAAWRFDGKVRCIAHLDELAPAERIDVVINLAGARILGWRWSAQRKAALRASRIALTQRLVAWMARAQHKPKLLLNASAIGYYGIQPQGDARQLDEAAAPQDIFMSQLCQEWEAAARQAAQYGVQVACLRFGLVLGRQGALPMMLMPIRLGLGGPLGGGRQALSWIHVDDIVRGMAHLWRQGSEGADVAGGWNFTAPDIVSQGEFSRIAAGVARRPGGMPTPGWPVRLLLGEQADLLLEGQAVAPRRLQASGFAFRYPAMREALASVM</sequence>
<evidence type="ECO:0000259" key="4">
    <source>
        <dbReference type="Pfam" id="PF08338"/>
    </source>
</evidence>
<keyword evidence="2" id="KW-0472">Membrane</keyword>
<dbReference type="NCBIfam" id="TIGR01777">
    <property type="entry name" value="yfcH"/>
    <property type="match status" value="1"/>
</dbReference>
<keyword evidence="6" id="KW-1185">Reference proteome</keyword>
<dbReference type="InterPro" id="IPR036291">
    <property type="entry name" value="NAD(P)-bd_dom_sf"/>
</dbReference>
<comment type="similarity">
    <text evidence="1">Belongs to the NAD(P)-dependent epimerase/dehydratase family. SDR39U1 subfamily.</text>
</comment>
<evidence type="ECO:0000256" key="2">
    <source>
        <dbReference type="SAM" id="Phobius"/>
    </source>
</evidence>
<proteinExistence type="inferred from homology"/>
<dbReference type="Pfam" id="PF01370">
    <property type="entry name" value="Epimerase"/>
    <property type="match status" value="1"/>
</dbReference>
<reference evidence="5 6" key="1">
    <citation type="submission" date="2019-11" db="EMBL/GenBank/DDBJ databases">
        <title>Novel species isolated from a subtropical stream in China.</title>
        <authorList>
            <person name="Lu H."/>
        </authorList>
    </citation>
    <scope>NUCLEOTIDE SEQUENCE [LARGE SCALE GENOMIC DNA]</scope>
    <source>
        <strain evidence="5 6">FT92W</strain>
    </source>
</reference>
<feature type="transmembrane region" description="Helical" evidence="2">
    <location>
        <begin position="66"/>
        <end position="85"/>
    </location>
</feature>
<dbReference type="SUPFAM" id="SSF51735">
    <property type="entry name" value="NAD(P)-binding Rossmann-fold domains"/>
    <property type="match status" value="1"/>
</dbReference>
<dbReference type="EMBL" id="WKJJ01000008">
    <property type="protein sequence ID" value="MRV72913.1"/>
    <property type="molecule type" value="Genomic_DNA"/>
</dbReference>